<gene>
    <name evidence="9" type="ORF">BT63DRAFT_456588</name>
</gene>
<evidence type="ECO:0000256" key="3">
    <source>
        <dbReference type="ARBA" id="ARBA00022692"/>
    </source>
</evidence>
<evidence type="ECO:0000313" key="10">
    <source>
        <dbReference type="Proteomes" id="UP000799302"/>
    </source>
</evidence>
<dbReference type="AlphaFoldDB" id="A0A6A6U6L2"/>
<feature type="transmembrane region" description="Helical" evidence="7">
    <location>
        <begin position="56"/>
        <end position="75"/>
    </location>
</feature>
<evidence type="ECO:0000256" key="8">
    <source>
        <dbReference type="SAM" id="SignalP"/>
    </source>
</evidence>
<dbReference type="GO" id="GO:0072546">
    <property type="term" value="C:EMC complex"/>
    <property type="evidence" value="ECO:0007669"/>
    <property type="project" value="TreeGrafter"/>
</dbReference>
<evidence type="ECO:0000256" key="2">
    <source>
        <dbReference type="ARBA" id="ARBA00006109"/>
    </source>
</evidence>
<evidence type="ECO:0000256" key="6">
    <source>
        <dbReference type="SAM" id="MobiDB-lite"/>
    </source>
</evidence>
<evidence type="ECO:0008006" key="11">
    <source>
        <dbReference type="Google" id="ProtNLM"/>
    </source>
</evidence>
<dbReference type="PANTHER" id="PTHR28144:SF1">
    <property type="entry name" value="ER MEMBRANE PROTEIN COMPLEX SUBUNIT 5"/>
    <property type="match status" value="1"/>
</dbReference>
<feature type="region of interest" description="Disordered" evidence="6">
    <location>
        <begin position="89"/>
        <end position="111"/>
    </location>
</feature>
<dbReference type="PANTHER" id="PTHR28144">
    <property type="entry name" value="ER MEMBRANE PROTEIN COMPLEX SUBUNIT 5"/>
    <property type="match status" value="1"/>
</dbReference>
<dbReference type="EMBL" id="MU004237">
    <property type="protein sequence ID" value="KAF2667286.1"/>
    <property type="molecule type" value="Genomic_DNA"/>
</dbReference>
<organism evidence="9 10">
    <name type="scientific">Microthyrium microscopicum</name>
    <dbReference type="NCBI Taxonomy" id="703497"/>
    <lineage>
        <taxon>Eukaryota</taxon>
        <taxon>Fungi</taxon>
        <taxon>Dikarya</taxon>
        <taxon>Ascomycota</taxon>
        <taxon>Pezizomycotina</taxon>
        <taxon>Dothideomycetes</taxon>
        <taxon>Dothideomycetes incertae sedis</taxon>
        <taxon>Microthyriales</taxon>
        <taxon>Microthyriaceae</taxon>
        <taxon>Microthyrium</taxon>
    </lineage>
</organism>
<evidence type="ECO:0000256" key="5">
    <source>
        <dbReference type="ARBA" id="ARBA00023136"/>
    </source>
</evidence>
<name>A0A6A6U6L2_9PEZI</name>
<dbReference type="OrthoDB" id="44756at2759"/>
<comment type="similarity">
    <text evidence="2">Belongs to the membrane magnesium transporter (TC 1.A.67) family.</text>
</comment>
<keyword evidence="10" id="KW-1185">Reference proteome</keyword>
<accession>A0A6A6U6L2</accession>
<protein>
    <recommendedName>
        <fullName evidence="11">Magnesium transporter</fullName>
    </recommendedName>
</protein>
<keyword evidence="5 7" id="KW-0472">Membrane</keyword>
<dbReference type="Proteomes" id="UP000799302">
    <property type="component" value="Unassembled WGS sequence"/>
</dbReference>
<dbReference type="Pfam" id="PF10270">
    <property type="entry name" value="MMgT"/>
    <property type="match status" value="1"/>
</dbReference>
<proteinExistence type="inferred from homology"/>
<keyword evidence="3 7" id="KW-0812">Transmembrane</keyword>
<feature type="chain" id="PRO_5025457682" description="Magnesium transporter" evidence="8">
    <location>
        <begin position="23"/>
        <end position="143"/>
    </location>
</feature>
<dbReference type="InterPro" id="IPR018937">
    <property type="entry name" value="MMgT"/>
</dbReference>
<reference evidence="9" key="1">
    <citation type="journal article" date="2020" name="Stud. Mycol.">
        <title>101 Dothideomycetes genomes: a test case for predicting lifestyles and emergence of pathogens.</title>
        <authorList>
            <person name="Haridas S."/>
            <person name="Albert R."/>
            <person name="Binder M."/>
            <person name="Bloem J."/>
            <person name="Labutti K."/>
            <person name="Salamov A."/>
            <person name="Andreopoulos B."/>
            <person name="Baker S."/>
            <person name="Barry K."/>
            <person name="Bills G."/>
            <person name="Bluhm B."/>
            <person name="Cannon C."/>
            <person name="Castanera R."/>
            <person name="Culley D."/>
            <person name="Daum C."/>
            <person name="Ezra D."/>
            <person name="Gonzalez J."/>
            <person name="Henrissat B."/>
            <person name="Kuo A."/>
            <person name="Liang C."/>
            <person name="Lipzen A."/>
            <person name="Lutzoni F."/>
            <person name="Magnuson J."/>
            <person name="Mondo S."/>
            <person name="Nolan M."/>
            <person name="Ohm R."/>
            <person name="Pangilinan J."/>
            <person name="Park H.-J."/>
            <person name="Ramirez L."/>
            <person name="Alfaro M."/>
            <person name="Sun H."/>
            <person name="Tritt A."/>
            <person name="Yoshinaga Y."/>
            <person name="Zwiers L.-H."/>
            <person name="Turgeon B."/>
            <person name="Goodwin S."/>
            <person name="Spatafora J."/>
            <person name="Crous P."/>
            <person name="Grigoriev I."/>
        </authorList>
    </citation>
    <scope>NUCLEOTIDE SEQUENCE</scope>
    <source>
        <strain evidence="9">CBS 115976</strain>
    </source>
</reference>
<feature type="signal peptide" evidence="8">
    <location>
        <begin position="1"/>
        <end position="22"/>
    </location>
</feature>
<dbReference type="GO" id="GO:0034975">
    <property type="term" value="P:protein folding in endoplasmic reticulum"/>
    <property type="evidence" value="ECO:0007669"/>
    <property type="project" value="TreeGrafter"/>
</dbReference>
<dbReference type="InterPro" id="IPR053279">
    <property type="entry name" value="EMC_subunit"/>
</dbReference>
<sequence>MTILSSTFNLLGVILLTHAAYSAYEHSLLSSSTSAANNAKPSTKASPSSTSLPPDIVVEALLSTAILLIGIVIGAPKLRPIEWAAWAGEAEQDTRRPRGKKRFEGDGGAEGTSMAWLEDRKGFWDVRGKKKAFADWVRENGSK</sequence>
<evidence type="ECO:0000313" key="9">
    <source>
        <dbReference type="EMBL" id="KAF2667286.1"/>
    </source>
</evidence>
<evidence type="ECO:0000256" key="1">
    <source>
        <dbReference type="ARBA" id="ARBA00004127"/>
    </source>
</evidence>
<comment type="subcellular location">
    <subcellularLocation>
        <location evidence="1">Endomembrane system</location>
        <topology evidence="1">Multi-pass membrane protein</topology>
    </subcellularLocation>
</comment>
<evidence type="ECO:0000256" key="4">
    <source>
        <dbReference type="ARBA" id="ARBA00022989"/>
    </source>
</evidence>
<keyword evidence="4 7" id="KW-1133">Transmembrane helix</keyword>
<keyword evidence="8" id="KW-0732">Signal</keyword>
<evidence type="ECO:0000256" key="7">
    <source>
        <dbReference type="SAM" id="Phobius"/>
    </source>
</evidence>